<feature type="signal peptide" evidence="1">
    <location>
        <begin position="1"/>
        <end position="22"/>
    </location>
</feature>
<dbReference type="Proteomes" id="UP000315010">
    <property type="component" value="Unassembled WGS sequence"/>
</dbReference>
<dbReference type="CDD" id="cd02440">
    <property type="entry name" value="AdoMet_MTases"/>
    <property type="match status" value="1"/>
</dbReference>
<evidence type="ECO:0000313" key="4">
    <source>
        <dbReference type="Proteomes" id="UP000315010"/>
    </source>
</evidence>
<dbReference type="InterPro" id="IPR029063">
    <property type="entry name" value="SAM-dependent_MTases_sf"/>
</dbReference>
<dbReference type="OrthoDB" id="9784101at2"/>
<dbReference type="SUPFAM" id="SSF53335">
    <property type="entry name" value="S-adenosyl-L-methionine-dependent methyltransferases"/>
    <property type="match status" value="1"/>
</dbReference>
<dbReference type="EMBL" id="SJPJ01000001">
    <property type="protein sequence ID" value="TWT79886.1"/>
    <property type="molecule type" value="Genomic_DNA"/>
</dbReference>
<dbReference type="PANTHER" id="PTHR43861">
    <property type="entry name" value="TRANS-ACONITATE 2-METHYLTRANSFERASE-RELATED"/>
    <property type="match status" value="1"/>
</dbReference>
<gene>
    <name evidence="3" type="ORF">CA13_12930</name>
</gene>
<reference evidence="3 4" key="1">
    <citation type="submission" date="2019-02" db="EMBL/GenBank/DDBJ databases">
        <title>Deep-cultivation of Planctomycetes and their phenomic and genomic characterization uncovers novel biology.</title>
        <authorList>
            <person name="Wiegand S."/>
            <person name="Jogler M."/>
            <person name="Boedeker C."/>
            <person name="Pinto D."/>
            <person name="Vollmers J."/>
            <person name="Rivas-Marin E."/>
            <person name="Kohn T."/>
            <person name="Peeters S.H."/>
            <person name="Heuer A."/>
            <person name="Rast P."/>
            <person name="Oberbeckmann S."/>
            <person name="Bunk B."/>
            <person name="Jeske O."/>
            <person name="Meyerdierks A."/>
            <person name="Storesund J.E."/>
            <person name="Kallscheuer N."/>
            <person name="Luecker S."/>
            <person name="Lage O.M."/>
            <person name="Pohl T."/>
            <person name="Merkel B.J."/>
            <person name="Hornburger P."/>
            <person name="Mueller R.-W."/>
            <person name="Bruemmer F."/>
            <person name="Labrenz M."/>
            <person name="Spormann A.M."/>
            <person name="Op Den Camp H."/>
            <person name="Overmann J."/>
            <person name="Amann R."/>
            <person name="Jetten M.S.M."/>
            <person name="Mascher T."/>
            <person name="Medema M.H."/>
            <person name="Devos D.P."/>
            <person name="Kaster A.-K."/>
            <person name="Ovreas L."/>
            <person name="Rohde M."/>
            <person name="Galperin M.Y."/>
            <person name="Jogler C."/>
        </authorList>
    </citation>
    <scope>NUCLEOTIDE SEQUENCE [LARGE SCALE GENOMIC DNA]</scope>
    <source>
        <strain evidence="3 4">CA13</strain>
    </source>
</reference>
<name>A0A5C5YYV8_9BACT</name>
<keyword evidence="4" id="KW-1185">Reference proteome</keyword>
<protein>
    <recommendedName>
        <fullName evidence="2">Methyltransferase domain-containing protein</fullName>
    </recommendedName>
</protein>
<feature type="chain" id="PRO_5022690695" description="Methyltransferase domain-containing protein" evidence="1">
    <location>
        <begin position="23"/>
        <end position="258"/>
    </location>
</feature>
<comment type="caution">
    <text evidence="3">The sequence shown here is derived from an EMBL/GenBank/DDBJ whole genome shotgun (WGS) entry which is preliminary data.</text>
</comment>
<evidence type="ECO:0000259" key="2">
    <source>
        <dbReference type="Pfam" id="PF13847"/>
    </source>
</evidence>
<keyword evidence="1" id="KW-0732">Signal</keyword>
<feature type="domain" description="Methyltransferase" evidence="2">
    <location>
        <begin position="97"/>
        <end position="212"/>
    </location>
</feature>
<sequence length="258" mass="28478" precursor="true">MRFVFLAKLALLFALTSANVLAQDTAVTDAAVTDAAVTDAAVNTTVDVSDPKSVSPNINRRFLDPQMDVQEWVERFEVESREVYHARDAILRGLNLKPGERVADIGAGTGFYSLLMADAVGPKGWTFAVEISPKFVAYLSGMFEGRDVNNVTTVMCDENSICLPPNSIDAAFICDVYHHFEYPAETMTSMFHALESGGRVAVVDFERVAGLSSEWTMGHVRAGKQTVIDEIQAVGFEFVAERDIPGFKDNYYIEFRKP</sequence>
<dbReference type="RefSeq" id="WP_146395007.1">
    <property type="nucleotide sequence ID" value="NZ_SJPJ01000001.1"/>
</dbReference>
<dbReference type="Gene3D" id="3.40.50.150">
    <property type="entry name" value="Vaccinia Virus protein VP39"/>
    <property type="match status" value="1"/>
</dbReference>
<dbReference type="AlphaFoldDB" id="A0A5C5YYV8"/>
<dbReference type="Pfam" id="PF13847">
    <property type="entry name" value="Methyltransf_31"/>
    <property type="match status" value="1"/>
</dbReference>
<dbReference type="InterPro" id="IPR025714">
    <property type="entry name" value="Methyltranfer_dom"/>
</dbReference>
<accession>A0A5C5YYV8</accession>
<proteinExistence type="predicted"/>
<evidence type="ECO:0000256" key="1">
    <source>
        <dbReference type="SAM" id="SignalP"/>
    </source>
</evidence>
<evidence type="ECO:0000313" key="3">
    <source>
        <dbReference type="EMBL" id="TWT79886.1"/>
    </source>
</evidence>
<organism evidence="3 4">
    <name type="scientific">Novipirellula herctigrandis</name>
    <dbReference type="NCBI Taxonomy" id="2527986"/>
    <lineage>
        <taxon>Bacteria</taxon>
        <taxon>Pseudomonadati</taxon>
        <taxon>Planctomycetota</taxon>
        <taxon>Planctomycetia</taxon>
        <taxon>Pirellulales</taxon>
        <taxon>Pirellulaceae</taxon>
        <taxon>Novipirellula</taxon>
    </lineage>
</organism>